<protein>
    <submittedName>
        <fullName evidence="6">LysR family transcriptional regulator</fullName>
    </submittedName>
</protein>
<dbReference type="Gene3D" id="3.40.190.10">
    <property type="entry name" value="Periplasmic binding protein-like II"/>
    <property type="match status" value="2"/>
</dbReference>
<dbReference type="SUPFAM" id="SSF46785">
    <property type="entry name" value="Winged helix' DNA-binding domain"/>
    <property type="match status" value="1"/>
</dbReference>
<feature type="domain" description="HTH lysR-type" evidence="5">
    <location>
        <begin position="6"/>
        <end position="63"/>
    </location>
</feature>
<dbReference type="InterPro" id="IPR005119">
    <property type="entry name" value="LysR_subst-bd"/>
</dbReference>
<sequence>MRRDGLQFKHIEVFRAVIAGGSASEAARLLGLSQPAVSKIIAQAELHAGISLFERRQGRLVPTPLALTLYSETNVLFSTLENIDRIVARVIKSEIQPIAFGAVPLLATTLLPRVLPDWRARSGRVLSLYTYDAPSLLSLLAAQRLEFAITVVMQHMQGLASSQIIRSPVYCALPRDHRLAGKPVIHACDLDGESYIGLSRHEGIQSGIDRVFIAENVRPDEVMQVPLMAAAVRMAEEGAGIALVDLFGMYVARNDRLVFRRFEPAVHFEYCAVWPENRDADFDRTQLIAILRRSARQMLEQAEGMVGIARNETDLQTVS</sequence>
<dbReference type="GO" id="GO:0043565">
    <property type="term" value="F:sequence-specific DNA binding"/>
    <property type="evidence" value="ECO:0007669"/>
    <property type="project" value="TreeGrafter"/>
</dbReference>
<evidence type="ECO:0000256" key="1">
    <source>
        <dbReference type="ARBA" id="ARBA00009437"/>
    </source>
</evidence>
<evidence type="ECO:0000256" key="3">
    <source>
        <dbReference type="ARBA" id="ARBA00023125"/>
    </source>
</evidence>
<organism evidence="6 7">
    <name type="scientific">Pseudaminobacter salicylatoxidans</name>
    <dbReference type="NCBI Taxonomy" id="93369"/>
    <lineage>
        <taxon>Bacteria</taxon>
        <taxon>Pseudomonadati</taxon>
        <taxon>Pseudomonadota</taxon>
        <taxon>Alphaproteobacteria</taxon>
        <taxon>Hyphomicrobiales</taxon>
        <taxon>Phyllobacteriaceae</taxon>
        <taxon>Pseudaminobacter</taxon>
    </lineage>
</organism>
<dbReference type="AlphaFoldDB" id="A0A316C155"/>
<keyword evidence="3" id="KW-0238">DNA-binding</keyword>
<dbReference type="InterPro" id="IPR000847">
    <property type="entry name" value="LysR_HTH_N"/>
</dbReference>
<gene>
    <name evidence="6" type="ORF">C7441_10968</name>
</gene>
<evidence type="ECO:0000256" key="4">
    <source>
        <dbReference type="ARBA" id="ARBA00023163"/>
    </source>
</evidence>
<comment type="similarity">
    <text evidence="1">Belongs to the LysR transcriptional regulatory family.</text>
</comment>
<name>A0A316C155_PSESE</name>
<evidence type="ECO:0000256" key="2">
    <source>
        <dbReference type="ARBA" id="ARBA00023015"/>
    </source>
</evidence>
<keyword evidence="7" id="KW-1185">Reference proteome</keyword>
<dbReference type="STRING" id="1192868.GCA_000304395_00380"/>
<dbReference type="EMBL" id="QGGG01000009">
    <property type="protein sequence ID" value="PWJ82300.1"/>
    <property type="molecule type" value="Genomic_DNA"/>
</dbReference>
<dbReference type="PROSITE" id="PS50931">
    <property type="entry name" value="HTH_LYSR"/>
    <property type="match status" value="1"/>
</dbReference>
<reference evidence="6 7" key="1">
    <citation type="submission" date="2018-05" db="EMBL/GenBank/DDBJ databases">
        <title>Genomic Encyclopedia of Type Strains, Phase IV (KMG-IV): sequencing the most valuable type-strain genomes for metagenomic binning, comparative biology and taxonomic classification.</title>
        <authorList>
            <person name="Goeker M."/>
        </authorList>
    </citation>
    <scope>NUCLEOTIDE SEQUENCE [LARGE SCALE GENOMIC DNA]</scope>
    <source>
        <strain evidence="6 7">DSM 6986</strain>
    </source>
</reference>
<dbReference type="GO" id="GO:0003700">
    <property type="term" value="F:DNA-binding transcription factor activity"/>
    <property type="evidence" value="ECO:0007669"/>
    <property type="project" value="InterPro"/>
</dbReference>
<evidence type="ECO:0000313" key="6">
    <source>
        <dbReference type="EMBL" id="PWJ82300.1"/>
    </source>
</evidence>
<dbReference type="Gene3D" id="1.10.10.10">
    <property type="entry name" value="Winged helix-like DNA-binding domain superfamily/Winged helix DNA-binding domain"/>
    <property type="match status" value="1"/>
</dbReference>
<dbReference type="Proteomes" id="UP000245396">
    <property type="component" value="Unassembled WGS sequence"/>
</dbReference>
<evidence type="ECO:0000259" key="5">
    <source>
        <dbReference type="PROSITE" id="PS50931"/>
    </source>
</evidence>
<dbReference type="Pfam" id="PF03466">
    <property type="entry name" value="LysR_substrate"/>
    <property type="match status" value="1"/>
</dbReference>
<keyword evidence="2" id="KW-0805">Transcription regulation</keyword>
<dbReference type="PANTHER" id="PTHR30427">
    <property type="entry name" value="TRANSCRIPTIONAL ACTIVATOR PROTEIN LYSR"/>
    <property type="match status" value="1"/>
</dbReference>
<dbReference type="PANTHER" id="PTHR30427:SF1">
    <property type="entry name" value="TRANSCRIPTIONAL ACTIVATOR PROTEIN LYSR"/>
    <property type="match status" value="1"/>
</dbReference>
<comment type="caution">
    <text evidence="6">The sequence shown here is derived from an EMBL/GenBank/DDBJ whole genome shotgun (WGS) entry which is preliminary data.</text>
</comment>
<dbReference type="InterPro" id="IPR036390">
    <property type="entry name" value="WH_DNA-bd_sf"/>
</dbReference>
<dbReference type="GO" id="GO:0009089">
    <property type="term" value="P:lysine biosynthetic process via diaminopimelate"/>
    <property type="evidence" value="ECO:0007669"/>
    <property type="project" value="TreeGrafter"/>
</dbReference>
<dbReference type="GO" id="GO:0010628">
    <property type="term" value="P:positive regulation of gene expression"/>
    <property type="evidence" value="ECO:0007669"/>
    <property type="project" value="TreeGrafter"/>
</dbReference>
<accession>A0A316C155</accession>
<keyword evidence="4" id="KW-0804">Transcription</keyword>
<dbReference type="SUPFAM" id="SSF53850">
    <property type="entry name" value="Periplasmic binding protein-like II"/>
    <property type="match status" value="1"/>
</dbReference>
<dbReference type="Pfam" id="PF00126">
    <property type="entry name" value="HTH_1"/>
    <property type="match status" value="1"/>
</dbReference>
<proteinExistence type="inferred from homology"/>
<dbReference type="InterPro" id="IPR036388">
    <property type="entry name" value="WH-like_DNA-bd_sf"/>
</dbReference>
<evidence type="ECO:0000313" key="7">
    <source>
        <dbReference type="Proteomes" id="UP000245396"/>
    </source>
</evidence>